<proteinExistence type="predicted"/>
<dbReference type="AlphaFoldDB" id="A0A7J9D4N6"/>
<gene>
    <name evidence="1" type="ORF">Gogos_021271</name>
</gene>
<name>A0A7J9D4N6_GOSGO</name>
<protein>
    <submittedName>
        <fullName evidence="1">Uncharacterized protein</fullName>
    </submittedName>
</protein>
<dbReference type="Proteomes" id="UP000593579">
    <property type="component" value="Unassembled WGS sequence"/>
</dbReference>
<organism evidence="1 2">
    <name type="scientific">Gossypium gossypioides</name>
    <name type="common">Mexican cotton</name>
    <name type="synonym">Selera gossypioides</name>
    <dbReference type="NCBI Taxonomy" id="34282"/>
    <lineage>
        <taxon>Eukaryota</taxon>
        <taxon>Viridiplantae</taxon>
        <taxon>Streptophyta</taxon>
        <taxon>Embryophyta</taxon>
        <taxon>Tracheophyta</taxon>
        <taxon>Spermatophyta</taxon>
        <taxon>Magnoliopsida</taxon>
        <taxon>eudicotyledons</taxon>
        <taxon>Gunneridae</taxon>
        <taxon>Pentapetalae</taxon>
        <taxon>rosids</taxon>
        <taxon>malvids</taxon>
        <taxon>Malvales</taxon>
        <taxon>Malvaceae</taxon>
        <taxon>Malvoideae</taxon>
        <taxon>Gossypium</taxon>
    </lineage>
</organism>
<evidence type="ECO:0000313" key="2">
    <source>
        <dbReference type="Proteomes" id="UP000593579"/>
    </source>
</evidence>
<accession>A0A7J9D4N6</accession>
<dbReference type="EMBL" id="JABEZY010270440">
    <property type="protein sequence ID" value="MBA0755524.1"/>
    <property type="molecule type" value="Genomic_DNA"/>
</dbReference>
<comment type="caution">
    <text evidence="1">The sequence shown here is derived from an EMBL/GenBank/DDBJ whole genome shotgun (WGS) entry which is preliminary data.</text>
</comment>
<reference evidence="1 2" key="1">
    <citation type="journal article" date="2019" name="Genome Biol. Evol.">
        <title>Insights into the evolution of the New World diploid cottons (Gossypium, subgenus Houzingenia) based on genome sequencing.</title>
        <authorList>
            <person name="Grover C.E."/>
            <person name="Arick M.A. 2nd"/>
            <person name="Thrash A."/>
            <person name="Conover J.L."/>
            <person name="Sanders W.S."/>
            <person name="Peterson D.G."/>
            <person name="Frelichowski J.E."/>
            <person name="Scheffler J.A."/>
            <person name="Scheffler B.E."/>
            <person name="Wendel J.F."/>
        </authorList>
    </citation>
    <scope>NUCLEOTIDE SEQUENCE [LARGE SCALE GENOMIC DNA]</scope>
    <source>
        <strain evidence="1">5</strain>
        <tissue evidence="1">Leaf</tissue>
    </source>
</reference>
<sequence length="55" mass="6589">MSKKLDKYYFEHELRKENSLAHIIATVGMRRGENTYLEGRVPDFVVAEAEYDRRR</sequence>
<evidence type="ECO:0000313" key="1">
    <source>
        <dbReference type="EMBL" id="MBA0755524.1"/>
    </source>
</evidence>
<keyword evidence="2" id="KW-1185">Reference proteome</keyword>
<dbReference type="OrthoDB" id="1002339at2759"/>